<name>A0A1I3GT70_9RHOB</name>
<accession>A0A1I3GT70</accession>
<dbReference type="Proteomes" id="UP000199110">
    <property type="component" value="Unassembled WGS sequence"/>
</dbReference>
<dbReference type="RefSeq" id="WP_092776436.1">
    <property type="nucleotide sequence ID" value="NZ_FORA01000001.1"/>
</dbReference>
<evidence type="ECO:0000256" key="1">
    <source>
        <dbReference type="SAM" id="SignalP"/>
    </source>
</evidence>
<reference evidence="2 3" key="1">
    <citation type="submission" date="2016-10" db="EMBL/GenBank/DDBJ databases">
        <authorList>
            <person name="de Groot N.N."/>
        </authorList>
    </citation>
    <scope>NUCLEOTIDE SEQUENCE [LARGE SCALE GENOMIC DNA]</scope>
    <source>
        <strain evidence="2 3">DSM 19073</strain>
    </source>
</reference>
<proteinExistence type="predicted"/>
<gene>
    <name evidence="2" type="ORF">SAMN04488095_0319</name>
</gene>
<dbReference type="STRING" id="390807.SAMN04488095_0319"/>
<organism evidence="2 3">
    <name type="scientific">Jannaschia pohangensis</name>
    <dbReference type="NCBI Taxonomy" id="390807"/>
    <lineage>
        <taxon>Bacteria</taxon>
        <taxon>Pseudomonadati</taxon>
        <taxon>Pseudomonadota</taxon>
        <taxon>Alphaproteobacteria</taxon>
        <taxon>Rhodobacterales</taxon>
        <taxon>Roseobacteraceae</taxon>
        <taxon>Jannaschia</taxon>
    </lineage>
</organism>
<dbReference type="AlphaFoldDB" id="A0A1I3GT70"/>
<keyword evidence="3" id="KW-1185">Reference proteome</keyword>
<feature type="chain" id="PRO_5011560961" evidence="1">
    <location>
        <begin position="18"/>
        <end position="165"/>
    </location>
</feature>
<protein>
    <submittedName>
        <fullName evidence="2">Uncharacterized protein</fullName>
    </submittedName>
</protein>
<evidence type="ECO:0000313" key="3">
    <source>
        <dbReference type="Proteomes" id="UP000199110"/>
    </source>
</evidence>
<sequence length="165" mass="16760">MIRTLAALCLLAGPAAAQGFATKDLTRVTVPTDLLAGQANTTRAEPARLTILCTDCGADFVAIDVLLGRQTDGTEARFRSGQTTIAMLEAQCKARAPECTLSPVSVGGAVGWMSSFASGNGAGATAVLLQDGDMLTIRSLAPTADTAVANATAVANRLAPQIVSP</sequence>
<dbReference type="OrthoDB" id="7572866at2"/>
<keyword evidence="1" id="KW-0732">Signal</keyword>
<evidence type="ECO:0000313" key="2">
    <source>
        <dbReference type="EMBL" id="SFI26589.1"/>
    </source>
</evidence>
<feature type="signal peptide" evidence="1">
    <location>
        <begin position="1"/>
        <end position="17"/>
    </location>
</feature>
<dbReference type="EMBL" id="FORA01000001">
    <property type="protein sequence ID" value="SFI26589.1"/>
    <property type="molecule type" value="Genomic_DNA"/>
</dbReference>